<dbReference type="InterPro" id="IPR003690">
    <property type="entry name" value="MTERF"/>
</dbReference>
<proteinExistence type="inferred from homology"/>
<evidence type="ECO:0000256" key="1">
    <source>
        <dbReference type="ARBA" id="ARBA00007692"/>
    </source>
</evidence>
<accession>A0A8J5H8E2</accession>
<dbReference type="SMART" id="SM00733">
    <property type="entry name" value="Mterf"/>
    <property type="match status" value="5"/>
</dbReference>
<evidence type="ECO:0000256" key="2">
    <source>
        <dbReference type="ARBA" id="ARBA00022472"/>
    </source>
</evidence>
<evidence type="ECO:0000313" key="4">
    <source>
        <dbReference type="EMBL" id="KAG6523251.1"/>
    </source>
</evidence>
<protein>
    <recommendedName>
        <fullName evidence="6">Mitochondrial transcription termination factor family protein</fullName>
    </recommendedName>
</protein>
<organism evidence="4 5">
    <name type="scientific">Zingiber officinale</name>
    <name type="common">Ginger</name>
    <name type="synonym">Amomum zingiber</name>
    <dbReference type="NCBI Taxonomy" id="94328"/>
    <lineage>
        <taxon>Eukaryota</taxon>
        <taxon>Viridiplantae</taxon>
        <taxon>Streptophyta</taxon>
        <taxon>Embryophyta</taxon>
        <taxon>Tracheophyta</taxon>
        <taxon>Spermatophyta</taxon>
        <taxon>Magnoliopsida</taxon>
        <taxon>Liliopsida</taxon>
        <taxon>Zingiberales</taxon>
        <taxon>Zingiberaceae</taxon>
        <taxon>Zingiber</taxon>
    </lineage>
</organism>
<comment type="similarity">
    <text evidence="1">Belongs to the mTERF family.</text>
</comment>
<keyword evidence="2" id="KW-0806">Transcription termination</keyword>
<dbReference type="PANTHER" id="PTHR13068">
    <property type="entry name" value="CGI-12 PROTEIN-RELATED"/>
    <property type="match status" value="1"/>
</dbReference>
<sequence>MFRRLCAAVHNRLQVTATFGHRRTAAPSCPHFLEFVKPYSASSVGADDPSSLTASSLIRSCGISDRAALSISKKVQLDTLDRALSVLTLLKDYGFDEAHLVRLVDRLPRVLVMDAEKTLRPKLEHFRRIGLVGTALSEILSAKPVLLGYSVEKRLLPNAELLKSFSITNAKLVNAIKSSPWLMTLDIRTKLLPKVDALRAYGVPDDVILVLFTGYGYALLTDTARFNEAFDKIKKMGICPKKTTFARALGMLALLPEKKWVEKVENFMGLGWSQDNVLEAFSKQPHIVRISTEKTRKIVEFLEEKLGWTPEHTVKYAVVLSMSLEKRLLPRCAVLSILMHKGLIKPGFTGNHFLMSSKNFQMEFVTKYQEQAPEIVERYSFTDSSAQAGHIGLSSAKIREARRALAEAYRQDPITDGQHIWCLLAAFCALALDPISFLLRPCEHKGCRFPTGKVELEVCFTDSSAQAGHIGLSSAKIREARRALAEAYRHDPITDDQHLWCLLAAFCALALDPISFLLRPCEHKGCRFPTDRAPSVLCPSAGRWPPTLL</sequence>
<gene>
    <name evidence="4" type="ORF">ZIOFF_013107</name>
</gene>
<dbReference type="Proteomes" id="UP000734854">
    <property type="component" value="Unassembled WGS sequence"/>
</dbReference>
<evidence type="ECO:0008006" key="6">
    <source>
        <dbReference type="Google" id="ProtNLM"/>
    </source>
</evidence>
<evidence type="ECO:0000313" key="5">
    <source>
        <dbReference type="Proteomes" id="UP000734854"/>
    </source>
</evidence>
<dbReference type="EMBL" id="JACMSC010000004">
    <property type="protein sequence ID" value="KAG6523251.1"/>
    <property type="molecule type" value="Genomic_DNA"/>
</dbReference>
<dbReference type="FunFam" id="1.25.70.10:FF:000001">
    <property type="entry name" value="Mitochondrial transcription termination factor-like"/>
    <property type="match status" value="1"/>
</dbReference>
<dbReference type="AlphaFoldDB" id="A0A8J5H8E2"/>
<name>A0A8J5H8E2_ZINOF</name>
<dbReference type="Gene3D" id="1.25.70.10">
    <property type="entry name" value="Transcription termination factor 3, mitochondrial"/>
    <property type="match status" value="1"/>
</dbReference>
<dbReference type="InterPro" id="IPR038538">
    <property type="entry name" value="MTERF_sf"/>
</dbReference>
<keyword evidence="2" id="KW-0804">Transcription</keyword>
<dbReference type="GO" id="GO:0003676">
    <property type="term" value="F:nucleic acid binding"/>
    <property type="evidence" value="ECO:0007669"/>
    <property type="project" value="InterPro"/>
</dbReference>
<dbReference type="Pfam" id="PF02536">
    <property type="entry name" value="mTERF"/>
    <property type="match status" value="1"/>
</dbReference>
<keyword evidence="2" id="KW-0805">Transcription regulation</keyword>
<dbReference type="PANTHER" id="PTHR13068:SF236">
    <property type="entry name" value="OS02G0749800 PROTEIN"/>
    <property type="match status" value="1"/>
</dbReference>
<comment type="caution">
    <text evidence="4">The sequence shown here is derived from an EMBL/GenBank/DDBJ whole genome shotgun (WGS) entry which is preliminary data.</text>
</comment>
<dbReference type="GO" id="GO:0006353">
    <property type="term" value="P:DNA-templated transcription termination"/>
    <property type="evidence" value="ECO:0007669"/>
    <property type="project" value="UniProtKB-KW"/>
</dbReference>
<evidence type="ECO:0000256" key="3">
    <source>
        <dbReference type="ARBA" id="ARBA00022946"/>
    </source>
</evidence>
<keyword evidence="5" id="KW-1185">Reference proteome</keyword>
<keyword evidence="3" id="KW-0809">Transit peptide</keyword>
<reference evidence="4 5" key="1">
    <citation type="submission" date="2020-08" db="EMBL/GenBank/DDBJ databases">
        <title>Plant Genome Project.</title>
        <authorList>
            <person name="Zhang R.-G."/>
        </authorList>
    </citation>
    <scope>NUCLEOTIDE SEQUENCE [LARGE SCALE GENOMIC DNA]</scope>
    <source>
        <tissue evidence="4">Rhizome</tissue>
    </source>
</reference>